<proteinExistence type="predicted"/>
<sequence length="273" mass="31123">MQTHPFINSVLCRMAGVALAVVSCSISALLLYYYGHTGWLVAWLDSLVSVGIFCVSGFLFWYVTGILRPLQAQIALAVGVLIISVTGGYMAGALVYPDRMDWFASTIPFRILLGLLGWIILAQWYYIRWKELQMKIQEEEQRKEEREEENVPAETGVSSPEEEAILDRISVKDGSRIHLIHLEELLYIQASGDYVALFTIDGQYIKDQTMKYFESHLPANLFIRIHRSCIVNSEQIMRVELFGKESYQVRLKTGVCLRASLTGYKLLKERLSL</sequence>
<dbReference type="SMART" id="SM00850">
    <property type="entry name" value="LytTR"/>
    <property type="match status" value="1"/>
</dbReference>
<keyword evidence="1" id="KW-0812">Transmembrane</keyword>
<evidence type="ECO:0000313" key="4">
    <source>
        <dbReference type="Proteomes" id="UP000644010"/>
    </source>
</evidence>
<dbReference type="EMBL" id="JACOOI010000011">
    <property type="protein sequence ID" value="MBC5643524.1"/>
    <property type="molecule type" value="Genomic_DNA"/>
</dbReference>
<dbReference type="PANTHER" id="PTHR37299">
    <property type="entry name" value="TRANSCRIPTIONAL REGULATOR-RELATED"/>
    <property type="match status" value="1"/>
</dbReference>
<dbReference type="Gene3D" id="2.40.50.1020">
    <property type="entry name" value="LytTr DNA-binding domain"/>
    <property type="match status" value="1"/>
</dbReference>
<dbReference type="Proteomes" id="UP000644010">
    <property type="component" value="Unassembled WGS sequence"/>
</dbReference>
<evidence type="ECO:0000313" key="3">
    <source>
        <dbReference type="EMBL" id="MBC5643524.1"/>
    </source>
</evidence>
<feature type="domain" description="HTH LytTR-type" evidence="2">
    <location>
        <begin position="169"/>
        <end position="273"/>
    </location>
</feature>
<evidence type="ECO:0000259" key="2">
    <source>
        <dbReference type="PROSITE" id="PS50930"/>
    </source>
</evidence>
<feature type="transmembrane region" description="Helical" evidence="1">
    <location>
        <begin position="12"/>
        <end position="34"/>
    </location>
</feature>
<dbReference type="InterPro" id="IPR036259">
    <property type="entry name" value="MFS_trans_sf"/>
</dbReference>
<dbReference type="InterPro" id="IPR007492">
    <property type="entry name" value="LytTR_DNA-bd_dom"/>
</dbReference>
<reference evidence="3 4" key="1">
    <citation type="submission" date="2020-08" db="EMBL/GenBank/DDBJ databases">
        <title>Genome public.</title>
        <authorList>
            <person name="Liu C."/>
            <person name="Sun Q."/>
        </authorList>
    </citation>
    <scope>NUCLEOTIDE SEQUENCE [LARGE SCALE GENOMIC DNA]</scope>
    <source>
        <strain evidence="3 4">BX2</strain>
    </source>
</reference>
<feature type="transmembrane region" description="Helical" evidence="1">
    <location>
        <begin position="40"/>
        <end position="62"/>
    </location>
</feature>
<keyword evidence="1" id="KW-1133">Transmembrane helix</keyword>
<name>A0ABR7E350_9BACT</name>
<dbReference type="PANTHER" id="PTHR37299:SF1">
    <property type="entry name" value="STAGE 0 SPORULATION PROTEIN A HOMOLOG"/>
    <property type="match status" value="1"/>
</dbReference>
<organism evidence="3 4">
    <name type="scientific">Parabacteroides segnis</name>
    <dbReference type="NCBI Taxonomy" id="2763058"/>
    <lineage>
        <taxon>Bacteria</taxon>
        <taxon>Pseudomonadati</taxon>
        <taxon>Bacteroidota</taxon>
        <taxon>Bacteroidia</taxon>
        <taxon>Bacteroidales</taxon>
        <taxon>Tannerellaceae</taxon>
        <taxon>Parabacteroides</taxon>
    </lineage>
</organism>
<feature type="transmembrane region" description="Helical" evidence="1">
    <location>
        <begin position="74"/>
        <end position="95"/>
    </location>
</feature>
<dbReference type="RefSeq" id="WP_186959501.1">
    <property type="nucleotide sequence ID" value="NZ_JACOOI010000011.1"/>
</dbReference>
<gene>
    <name evidence="3" type="ORF">H8S77_11560</name>
</gene>
<evidence type="ECO:0000256" key="1">
    <source>
        <dbReference type="SAM" id="Phobius"/>
    </source>
</evidence>
<feature type="transmembrane region" description="Helical" evidence="1">
    <location>
        <begin position="107"/>
        <end position="127"/>
    </location>
</feature>
<dbReference type="InterPro" id="IPR046947">
    <property type="entry name" value="LytR-like"/>
</dbReference>
<keyword evidence="1" id="KW-0472">Membrane</keyword>
<dbReference type="SUPFAM" id="SSF103473">
    <property type="entry name" value="MFS general substrate transporter"/>
    <property type="match status" value="1"/>
</dbReference>
<comment type="caution">
    <text evidence="3">The sequence shown here is derived from an EMBL/GenBank/DDBJ whole genome shotgun (WGS) entry which is preliminary data.</text>
</comment>
<accession>A0ABR7E350</accession>
<dbReference type="PROSITE" id="PS50930">
    <property type="entry name" value="HTH_LYTTR"/>
    <property type="match status" value="1"/>
</dbReference>
<dbReference type="Pfam" id="PF04397">
    <property type="entry name" value="LytTR"/>
    <property type="match status" value="1"/>
</dbReference>
<protein>
    <submittedName>
        <fullName evidence="3">LytTR family transcriptional regulator</fullName>
    </submittedName>
</protein>
<keyword evidence="4" id="KW-1185">Reference proteome</keyword>